<dbReference type="Gene3D" id="1.20.1440.100">
    <property type="entry name" value="SG protein - dephosphorylation function"/>
    <property type="match status" value="1"/>
</dbReference>
<evidence type="ECO:0000256" key="8">
    <source>
        <dbReference type="ARBA" id="ARBA00033209"/>
    </source>
</evidence>
<keyword evidence="7" id="KW-0460">Magnesium</keyword>
<evidence type="ECO:0000256" key="9">
    <source>
        <dbReference type="ARBA" id="ARBA00052092"/>
    </source>
</evidence>
<comment type="catalytic activity">
    <reaction evidence="9">
        <text>L-histidinol phosphate + H2O = L-histidinol + phosphate</text>
        <dbReference type="Rhea" id="RHEA:14465"/>
        <dbReference type="ChEBI" id="CHEBI:15377"/>
        <dbReference type="ChEBI" id="CHEBI:43474"/>
        <dbReference type="ChEBI" id="CHEBI:57699"/>
        <dbReference type="ChEBI" id="CHEBI:57980"/>
        <dbReference type="EC" id="3.1.3.15"/>
    </reaction>
    <physiologicalReaction direction="left-to-right" evidence="9">
        <dbReference type="Rhea" id="RHEA:14466"/>
    </physiologicalReaction>
</comment>
<evidence type="ECO:0000256" key="7">
    <source>
        <dbReference type="ARBA" id="ARBA00022842"/>
    </source>
</evidence>
<dbReference type="AlphaFoldDB" id="A0A1H8KU63"/>
<comment type="function">
    <text evidence="10">Catalyzes the dephosphorylation of histidinol-phosphate to histidinol, the direct precursor of histidine.</text>
</comment>
<dbReference type="FunFam" id="3.40.50.1000:FF:000025">
    <property type="entry name" value="HAD hydrolase, family IB"/>
    <property type="match status" value="1"/>
</dbReference>
<evidence type="ECO:0000256" key="5">
    <source>
        <dbReference type="ARBA" id="ARBA00022723"/>
    </source>
</evidence>
<dbReference type="InterPro" id="IPR006385">
    <property type="entry name" value="HAD_hydro_SerB1"/>
</dbReference>
<evidence type="ECO:0000256" key="6">
    <source>
        <dbReference type="ARBA" id="ARBA00022801"/>
    </source>
</evidence>
<comment type="pathway">
    <text evidence="1">Amino-acid biosynthesis; L-histidine biosynthesis; L-histidine from 5-phospho-alpha-D-ribose 1-diphosphate: step 8/9.</text>
</comment>
<sequence length="220" mass="25343">MNLALFDLDNTLLAGDSDFQWGQHLIEQGVLDREVHEARNIEFYEQYKAGTLDIQEFLDFQLKPLSRHPRSQLDAWHRDFMEKRILPLITLQARKLVNRHMLGGDLCIIITATNSFVTGPIARAFGINHLIATEPEQRDGEFTGRVSGPPCFREGKIMRLESWLDHHNLTWLSFLESWFYSDSLNDLPLLKKVTRPVAVDPDATLRAHAEKNGWPVISLR</sequence>
<dbReference type="InterPro" id="IPR036412">
    <property type="entry name" value="HAD-like_sf"/>
</dbReference>
<dbReference type="InterPro" id="IPR050582">
    <property type="entry name" value="HAD-like_SerB"/>
</dbReference>
<evidence type="ECO:0000256" key="10">
    <source>
        <dbReference type="ARBA" id="ARBA00053547"/>
    </source>
</evidence>
<dbReference type="NCBIfam" id="TIGR01490">
    <property type="entry name" value="HAD-SF-IB-hyp1"/>
    <property type="match status" value="1"/>
</dbReference>
<reference evidence="11 12" key="1">
    <citation type="submission" date="2016-10" db="EMBL/GenBank/DDBJ databases">
        <authorList>
            <person name="de Groot N.N."/>
        </authorList>
    </citation>
    <scope>NUCLEOTIDE SEQUENCE [LARGE SCALE GENOMIC DNA]</scope>
    <source>
        <strain evidence="11 12">Nl18</strain>
    </source>
</reference>
<dbReference type="SUPFAM" id="SSF56784">
    <property type="entry name" value="HAD-like"/>
    <property type="match status" value="1"/>
</dbReference>
<dbReference type="RefSeq" id="WP_074747158.1">
    <property type="nucleotide sequence ID" value="NZ_FOCT01000009.1"/>
</dbReference>
<dbReference type="GO" id="GO:0004401">
    <property type="term" value="F:histidinol-phosphatase activity"/>
    <property type="evidence" value="ECO:0007669"/>
    <property type="project" value="UniProtKB-EC"/>
</dbReference>
<comment type="similarity">
    <text evidence="2">Belongs to the HAD-like hydrolase superfamily. SerB family.</text>
</comment>
<evidence type="ECO:0000256" key="3">
    <source>
        <dbReference type="ARBA" id="ARBA00013085"/>
    </source>
</evidence>
<evidence type="ECO:0000256" key="1">
    <source>
        <dbReference type="ARBA" id="ARBA00004970"/>
    </source>
</evidence>
<dbReference type="Pfam" id="PF12710">
    <property type="entry name" value="HAD"/>
    <property type="match status" value="1"/>
</dbReference>
<dbReference type="CDD" id="cd02612">
    <property type="entry name" value="HAD_PGPPase"/>
    <property type="match status" value="1"/>
</dbReference>
<dbReference type="EC" id="3.1.3.15" evidence="3"/>
<dbReference type="EMBL" id="FOCT01000009">
    <property type="protein sequence ID" value="SEN96361.1"/>
    <property type="molecule type" value="Genomic_DNA"/>
</dbReference>
<dbReference type="NCBIfam" id="TIGR01488">
    <property type="entry name" value="HAD-SF-IB"/>
    <property type="match status" value="1"/>
</dbReference>
<evidence type="ECO:0000256" key="4">
    <source>
        <dbReference type="ARBA" id="ARBA00021697"/>
    </source>
</evidence>
<dbReference type="PANTHER" id="PTHR43344">
    <property type="entry name" value="PHOSPHOSERINE PHOSPHATASE"/>
    <property type="match status" value="1"/>
</dbReference>
<name>A0A1H8KU63_9PROT</name>
<dbReference type="InterPro" id="IPR023214">
    <property type="entry name" value="HAD_sf"/>
</dbReference>
<proteinExistence type="inferred from homology"/>
<dbReference type="Proteomes" id="UP000183898">
    <property type="component" value="Unassembled WGS sequence"/>
</dbReference>
<protein>
    <recommendedName>
        <fullName evidence="4">Histidinol-phosphatase</fullName>
        <ecNumber evidence="3">3.1.3.15</ecNumber>
    </recommendedName>
    <alternativeName>
        <fullName evidence="8">Histidinol-phosphate phosphatase</fullName>
    </alternativeName>
</protein>
<organism evidence="11 12">
    <name type="scientific">Nitrosospira multiformis</name>
    <dbReference type="NCBI Taxonomy" id="1231"/>
    <lineage>
        <taxon>Bacteria</taxon>
        <taxon>Pseudomonadati</taxon>
        <taxon>Pseudomonadota</taxon>
        <taxon>Betaproteobacteria</taxon>
        <taxon>Nitrosomonadales</taxon>
        <taxon>Nitrosomonadaceae</taxon>
        <taxon>Nitrosospira</taxon>
    </lineage>
</organism>
<evidence type="ECO:0000256" key="2">
    <source>
        <dbReference type="ARBA" id="ARBA00009184"/>
    </source>
</evidence>
<gene>
    <name evidence="11" type="ORF">SAMN05216404_10952</name>
</gene>
<accession>A0A1H8KU63</accession>
<keyword evidence="5" id="KW-0479">Metal-binding</keyword>
<evidence type="ECO:0000313" key="11">
    <source>
        <dbReference type="EMBL" id="SEN96361.1"/>
    </source>
</evidence>
<keyword evidence="6 11" id="KW-0378">Hydrolase</keyword>
<evidence type="ECO:0000313" key="12">
    <source>
        <dbReference type="Proteomes" id="UP000183898"/>
    </source>
</evidence>
<dbReference type="PANTHER" id="PTHR43344:SF13">
    <property type="entry name" value="PHOSPHATASE RV3661-RELATED"/>
    <property type="match status" value="1"/>
</dbReference>
<dbReference type="GO" id="GO:0046872">
    <property type="term" value="F:metal ion binding"/>
    <property type="evidence" value="ECO:0007669"/>
    <property type="project" value="UniProtKB-KW"/>
</dbReference>
<dbReference type="Gene3D" id="3.40.50.1000">
    <property type="entry name" value="HAD superfamily/HAD-like"/>
    <property type="match status" value="1"/>
</dbReference>